<dbReference type="PANTHER" id="PTHR24243">
    <property type="entry name" value="G-PROTEIN COUPLED RECEPTOR"/>
    <property type="match status" value="1"/>
</dbReference>
<evidence type="ECO:0000256" key="3">
    <source>
        <dbReference type="ARBA" id="ARBA00022692"/>
    </source>
</evidence>
<evidence type="ECO:0000256" key="9">
    <source>
        <dbReference type="RuleBase" id="RU000688"/>
    </source>
</evidence>
<comment type="subcellular location">
    <subcellularLocation>
        <location evidence="1">Membrane</location>
        <topology evidence="1">Multi-pass membrane protein</topology>
    </subcellularLocation>
</comment>
<sequence length="538" mass="61261">MTAMNEEYPLGVQGGGADDGDCPKCRLYFPNVFNITNSTVAADYIFNRLDVQICLILAYTFVFCCCFFGNLLVMIVVILHRRMRTITNFFLVNLAVADLCVGLFCVYQNLSFYLTSHWAFGNFLCKMYHFVHSLSYTASIAILIVISVERYVAIVHPMLTEVSTDEESLNEEDEEIVDEELISDHQSNSEEELDSDSEVYVCESTDDYVGKDGKTIWHKKEPRKNVMTSRRLRIVSVTVWLVSAAYCSPRLIMYGTAEVPSINGNMETICILKRSFYDSKTYDLVNFIVCFVIPLIIISVLYSIICLRLWRSNQVSKHYGNTTFTARATLASRSRARSSSHPDNLHSMSSRNSYEMQDLGQSRTLNGRNFRASDIIVHDGQYTMTLKRPRCPSTELHPTSTCRSGTKNHVLQSRRKVIRLLVSVVLTFAFCNLPFHARKLWQNWSPDYDGTSANSSIFTIVTTLILYMNSGINPLLYAILSENFRASMLDIIMCNMNRMRRNRAATRSMIRNDGNSLTVRSISISQDDNDRNPGHELA</sequence>
<keyword evidence="3 9" id="KW-0812">Transmembrane</keyword>
<keyword evidence="6 11" id="KW-0472">Membrane</keyword>
<evidence type="ECO:0000256" key="10">
    <source>
        <dbReference type="SAM" id="MobiDB-lite"/>
    </source>
</evidence>
<keyword evidence="8 9" id="KW-0807">Transducer</keyword>
<feature type="transmembrane region" description="Helical" evidence="11">
    <location>
        <begin position="56"/>
        <end position="79"/>
    </location>
</feature>
<dbReference type="InterPro" id="IPR000276">
    <property type="entry name" value="GPCR_Rhodpsn"/>
</dbReference>
<dbReference type="AlphaFoldDB" id="A0A8T0F1Q3"/>
<evidence type="ECO:0000256" key="5">
    <source>
        <dbReference type="ARBA" id="ARBA00023040"/>
    </source>
</evidence>
<organism evidence="13 14">
    <name type="scientific">Argiope bruennichi</name>
    <name type="common">Wasp spider</name>
    <name type="synonym">Aranea bruennichi</name>
    <dbReference type="NCBI Taxonomy" id="94029"/>
    <lineage>
        <taxon>Eukaryota</taxon>
        <taxon>Metazoa</taxon>
        <taxon>Ecdysozoa</taxon>
        <taxon>Arthropoda</taxon>
        <taxon>Chelicerata</taxon>
        <taxon>Arachnida</taxon>
        <taxon>Araneae</taxon>
        <taxon>Araneomorphae</taxon>
        <taxon>Entelegynae</taxon>
        <taxon>Araneoidea</taxon>
        <taxon>Araneidae</taxon>
        <taxon>Argiope</taxon>
    </lineage>
</organism>
<evidence type="ECO:0000259" key="12">
    <source>
        <dbReference type="PROSITE" id="PS50262"/>
    </source>
</evidence>
<evidence type="ECO:0000256" key="2">
    <source>
        <dbReference type="ARBA" id="ARBA00010663"/>
    </source>
</evidence>
<dbReference type="PANTHER" id="PTHR24243:SF224">
    <property type="entry name" value="G-PROTEIN COUPLED RECEPTOR 19-RELATED"/>
    <property type="match status" value="1"/>
</dbReference>
<dbReference type="GO" id="GO:0004930">
    <property type="term" value="F:G protein-coupled receptor activity"/>
    <property type="evidence" value="ECO:0007669"/>
    <property type="project" value="UniProtKB-KW"/>
</dbReference>
<evidence type="ECO:0000256" key="6">
    <source>
        <dbReference type="ARBA" id="ARBA00023136"/>
    </source>
</evidence>
<keyword evidence="7 9" id="KW-0675">Receptor</keyword>
<feature type="transmembrane region" description="Helical" evidence="11">
    <location>
        <begin position="417"/>
        <end position="437"/>
    </location>
</feature>
<comment type="caution">
    <text evidence="13">The sequence shown here is derived from an EMBL/GenBank/DDBJ whole genome shotgun (WGS) entry which is preliminary data.</text>
</comment>
<proteinExistence type="inferred from homology"/>
<name>A0A8T0F1Q3_ARGBR</name>
<keyword evidence="5 9" id="KW-0297">G-protein coupled receptor</keyword>
<evidence type="ECO:0000256" key="4">
    <source>
        <dbReference type="ARBA" id="ARBA00022989"/>
    </source>
</evidence>
<dbReference type="Gene3D" id="1.20.1070.10">
    <property type="entry name" value="Rhodopsin 7-helix transmembrane proteins"/>
    <property type="match status" value="2"/>
</dbReference>
<evidence type="ECO:0000313" key="13">
    <source>
        <dbReference type="EMBL" id="KAF8785037.1"/>
    </source>
</evidence>
<keyword evidence="14" id="KW-1185">Reference proteome</keyword>
<feature type="transmembrane region" description="Helical" evidence="11">
    <location>
        <begin position="232"/>
        <end position="252"/>
    </location>
</feature>
<reference evidence="13" key="1">
    <citation type="journal article" date="2020" name="bioRxiv">
        <title>Chromosome-level reference genome of the European wasp spider Argiope bruennichi: a resource for studies on range expansion and evolutionary adaptation.</title>
        <authorList>
            <person name="Sheffer M.M."/>
            <person name="Hoppe A."/>
            <person name="Krehenwinkel H."/>
            <person name="Uhl G."/>
            <person name="Kuss A.W."/>
            <person name="Jensen L."/>
            <person name="Jensen C."/>
            <person name="Gillespie R.G."/>
            <person name="Hoff K.J."/>
            <person name="Prost S."/>
        </authorList>
    </citation>
    <scope>NUCLEOTIDE SEQUENCE</scope>
</reference>
<evidence type="ECO:0000256" key="7">
    <source>
        <dbReference type="ARBA" id="ARBA00023170"/>
    </source>
</evidence>
<dbReference type="Pfam" id="PF00001">
    <property type="entry name" value="7tm_1"/>
    <property type="match status" value="2"/>
</dbReference>
<feature type="transmembrane region" description="Helical" evidence="11">
    <location>
        <begin position="284"/>
        <end position="310"/>
    </location>
</feature>
<dbReference type="PROSITE" id="PS00237">
    <property type="entry name" value="G_PROTEIN_RECEP_F1_1"/>
    <property type="match status" value="1"/>
</dbReference>
<keyword evidence="4 11" id="KW-1133">Transmembrane helix</keyword>
<reference evidence="13" key="2">
    <citation type="submission" date="2020-06" db="EMBL/GenBank/DDBJ databases">
        <authorList>
            <person name="Sheffer M."/>
        </authorList>
    </citation>
    <scope>NUCLEOTIDE SEQUENCE</scope>
</reference>
<dbReference type="InterPro" id="IPR017452">
    <property type="entry name" value="GPCR_Rhodpsn_7TM"/>
</dbReference>
<evidence type="ECO:0000256" key="11">
    <source>
        <dbReference type="SAM" id="Phobius"/>
    </source>
</evidence>
<feature type="transmembrane region" description="Helical" evidence="11">
    <location>
        <begin position="130"/>
        <end position="148"/>
    </location>
</feature>
<feature type="transmembrane region" description="Helical" evidence="11">
    <location>
        <begin position="457"/>
        <end position="480"/>
    </location>
</feature>
<evidence type="ECO:0000256" key="8">
    <source>
        <dbReference type="ARBA" id="ARBA00023224"/>
    </source>
</evidence>
<evidence type="ECO:0000313" key="14">
    <source>
        <dbReference type="Proteomes" id="UP000807504"/>
    </source>
</evidence>
<feature type="region of interest" description="Disordered" evidence="10">
    <location>
        <begin position="333"/>
        <end position="353"/>
    </location>
</feature>
<dbReference type="Proteomes" id="UP000807504">
    <property type="component" value="Unassembled WGS sequence"/>
</dbReference>
<dbReference type="SUPFAM" id="SSF81321">
    <property type="entry name" value="Family A G protein-coupled receptor-like"/>
    <property type="match status" value="2"/>
</dbReference>
<comment type="similarity">
    <text evidence="2 9">Belongs to the G-protein coupled receptor 1 family.</text>
</comment>
<feature type="transmembrane region" description="Helical" evidence="11">
    <location>
        <begin position="91"/>
        <end position="110"/>
    </location>
</feature>
<protein>
    <submittedName>
        <fullName evidence="13">Trissin receptor like protein</fullName>
    </submittedName>
</protein>
<evidence type="ECO:0000256" key="1">
    <source>
        <dbReference type="ARBA" id="ARBA00004141"/>
    </source>
</evidence>
<dbReference type="GO" id="GO:0005886">
    <property type="term" value="C:plasma membrane"/>
    <property type="evidence" value="ECO:0007669"/>
    <property type="project" value="TreeGrafter"/>
</dbReference>
<feature type="domain" description="G-protein coupled receptors family 1 profile" evidence="12">
    <location>
        <begin position="69"/>
        <end position="477"/>
    </location>
</feature>
<accession>A0A8T0F1Q3</accession>
<dbReference type="PROSITE" id="PS50262">
    <property type="entry name" value="G_PROTEIN_RECEP_F1_2"/>
    <property type="match status" value="1"/>
</dbReference>
<dbReference type="EMBL" id="JABXBU010000030">
    <property type="protein sequence ID" value="KAF8785037.1"/>
    <property type="molecule type" value="Genomic_DNA"/>
</dbReference>
<dbReference type="PRINTS" id="PR00237">
    <property type="entry name" value="GPCRRHODOPSN"/>
</dbReference>
<gene>
    <name evidence="13" type="ORF">HNY73_010633</name>
</gene>